<evidence type="ECO:0000313" key="1">
    <source>
        <dbReference type="EMBL" id="WCG02582.1"/>
    </source>
</evidence>
<proteinExistence type="predicted"/>
<evidence type="ECO:0000313" key="2">
    <source>
        <dbReference type="Proteomes" id="UP001179501"/>
    </source>
</evidence>
<accession>A0AAE9XA37</accession>
<dbReference type="Proteomes" id="UP001179501">
    <property type="component" value="Chromosome"/>
</dbReference>
<sequence length="142" mass="16295">MTTEQLMKVLEREDYKRVSNRISDSAEKLEGLIRAKMDTLEVSEISVNGHHYIVSKVRSNSGHSEECLARYKSCDEQCEWIGWRSQYFCGDFHCWIEGAKTRTEVEFVNDAKALLQALDEIETELTKDAEDALASVKDIVED</sequence>
<protein>
    <submittedName>
        <fullName evidence="1">Uncharacterized protein</fullName>
    </submittedName>
</protein>
<gene>
    <name evidence="1" type="ORF">NY151_07935</name>
</gene>
<reference evidence="1" key="1">
    <citation type="submission" date="2023-01" db="EMBL/GenBank/DDBJ databases">
        <title>Phages are important unrecognized players in the ecology of the oral pathogen Porphyromonas gingivalis.</title>
        <authorList>
            <person name="Matrishin C.B."/>
            <person name="Kauffman K.M."/>
        </authorList>
    </citation>
    <scope>NUCLEOTIDE SEQUENCE</scope>
    <source>
        <strain evidence="1">ATCC 49417</strain>
    </source>
</reference>
<dbReference type="EMBL" id="CP116614">
    <property type="protein sequence ID" value="WCG02582.1"/>
    <property type="molecule type" value="Genomic_DNA"/>
</dbReference>
<dbReference type="RefSeq" id="WP_143734934.1">
    <property type="nucleotide sequence ID" value="NZ_CP116614.1"/>
</dbReference>
<dbReference type="AlphaFoldDB" id="A0AAE9XA37"/>
<organism evidence="1 2">
    <name type="scientific">Porphyromonas gingivalis</name>
    <name type="common">Bacteroides gingivalis</name>
    <dbReference type="NCBI Taxonomy" id="837"/>
    <lineage>
        <taxon>Bacteria</taxon>
        <taxon>Pseudomonadati</taxon>
        <taxon>Bacteroidota</taxon>
        <taxon>Bacteroidia</taxon>
        <taxon>Bacteroidales</taxon>
        <taxon>Porphyromonadaceae</taxon>
        <taxon>Porphyromonas</taxon>
    </lineage>
</organism>
<name>A0AAE9XA37_PORGN</name>